<dbReference type="Gene3D" id="3.30.450.20">
    <property type="entry name" value="PAS domain"/>
    <property type="match status" value="1"/>
</dbReference>
<dbReference type="GO" id="GO:0006355">
    <property type="term" value="P:regulation of DNA-templated transcription"/>
    <property type="evidence" value="ECO:0007669"/>
    <property type="project" value="InterPro"/>
</dbReference>
<dbReference type="InterPro" id="IPR035965">
    <property type="entry name" value="PAS-like_dom_sf"/>
</dbReference>
<reference evidence="6" key="1">
    <citation type="journal article" date="2016" name="Stand. Genomic Sci.">
        <title>Complete genome sequence of Methanospirillum hungatei type strain JF1.</title>
        <authorList>
            <person name="Gunsalus R.P."/>
            <person name="Cook L.E."/>
            <person name="Crable B."/>
            <person name="Rohlin L."/>
            <person name="McDonald E."/>
            <person name="Mouttaki H."/>
            <person name="Sieber J.R."/>
            <person name="Poweleit N."/>
            <person name="Zhou H."/>
            <person name="Lapidus A.L."/>
            <person name="Daligault H.E."/>
            <person name="Land M."/>
            <person name="Gilna P."/>
            <person name="Ivanova N."/>
            <person name="Kyrpides N."/>
            <person name="Culley D.E."/>
            <person name="McInerney M.J."/>
        </authorList>
    </citation>
    <scope>NUCLEOTIDE SEQUENCE [LARGE SCALE GENOMIC DNA]</scope>
    <source>
        <strain evidence="6">ATCC 27890 / DSM 864 / NBRC 100397 / JF-1</strain>
    </source>
</reference>
<dbReference type="EnsemblBacteria" id="ABD39924">
    <property type="protein sequence ID" value="ABD39924"/>
    <property type="gene ID" value="Mhun_0148"/>
</dbReference>
<evidence type="ECO:0000313" key="6">
    <source>
        <dbReference type="Proteomes" id="UP000001941"/>
    </source>
</evidence>
<dbReference type="OrthoDB" id="123962at2157"/>
<dbReference type="Gene3D" id="3.30.750.24">
    <property type="entry name" value="STAS domain"/>
    <property type="match status" value="1"/>
</dbReference>
<dbReference type="PANTHER" id="PTHR33745:SF3">
    <property type="entry name" value="RSBT CO-ANTAGONIST PROTEIN RSBRC"/>
    <property type="match status" value="1"/>
</dbReference>
<dbReference type="Pfam" id="PF01740">
    <property type="entry name" value="STAS"/>
    <property type="match status" value="1"/>
</dbReference>
<dbReference type="CDD" id="cd00130">
    <property type="entry name" value="PAS"/>
    <property type="match status" value="1"/>
</dbReference>
<evidence type="ECO:0000256" key="1">
    <source>
        <dbReference type="ARBA" id="ARBA00022553"/>
    </source>
</evidence>
<proteinExistence type="predicted"/>
<name>Q2FPH6_METHJ</name>
<accession>Q2FPH6</accession>
<keyword evidence="1" id="KW-0597">Phosphoprotein</keyword>
<dbReference type="GeneID" id="25393415"/>
<dbReference type="InterPro" id="IPR000014">
    <property type="entry name" value="PAS"/>
</dbReference>
<dbReference type="InParanoid" id="Q2FPH6"/>
<dbReference type="PANTHER" id="PTHR33745">
    <property type="entry name" value="RSBT ANTAGONIST PROTEIN RSBS-RELATED"/>
    <property type="match status" value="1"/>
</dbReference>
<dbReference type="Proteomes" id="UP000001941">
    <property type="component" value="Chromosome"/>
</dbReference>
<dbReference type="KEGG" id="mhu:Mhun_0148"/>
<feature type="domain" description="PAS" evidence="3">
    <location>
        <begin position="12"/>
        <end position="56"/>
    </location>
</feature>
<dbReference type="eggNOG" id="arCOG06192">
    <property type="taxonomic scope" value="Archaea"/>
</dbReference>
<feature type="domain" description="STAS" evidence="4">
    <location>
        <begin position="142"/>
        <end position="253"/>
    </location>
</feature>
<dbReference type="CDD" id="cd07041">
    <property type="entry name" value="STAS_RsbR_RsbS_like"/>
    <property type="match status" value="1"/>
</dbReference>
<dbReference type="RefSeq" id="WP_011447220.1">
    <property type="nucleotide sequence ID" value="NC_007796.1"/>
</dbReference>
<keyword evidence="6" id="KW-1185">Reference proteome</keyword>
<gene>
    <name evidence="5" type="ordered locus">Mhun_0148</name>
</gene>
<protein>
    <submittedName>
        <fullName evidence="5">PAS/PAC sensor protein</fullName>
    </submittedName>
</protein>
<organism evidence="5 6">
    <name type="scientific">Methanospirillum hungatei JF-1 (strain ATCC 27890 / DSM 864 / NBRC 100397 / JF-1)</name>
    <dbReference type="NCBI Taxonomy" id="323259"/>
    <lineage>
        <taxon>Archaea</taxon>
        <taxon>Methanobacteriati</taxon>
        <taxon>Methanobacteriota</taxon>
        <taxon>Stenosarchaea group</taxon>
        <taxon>Methanomicrobia</taxon>
        <taxon>Methanomicrobiales</taxon>
        <taxon>Methanospirillaceae</taxon>
        <taxon>Methanospirillum</taxon>
    </lineage>
</organism>
<evidence type="ECO:0000259" key="4">
    <source>
        <dbReference type="PROSITE" id="PS50801"/>
    </source>
</evidence>
<dbReference type="SUPFAM" id="SSF52091">
    <property type="entry name" value="SpoIIaa-like"/>
    <property type="match status" value="1"/>
</dbReference>
<sequence>MSTRTLNVDPFEIIQSIDEPLFVLNEKYAVVFGNRAFDQTFGVNRADIEGRSVYEIGNGILNIPVIRQTLESLKNAGNEVKHFEVEIPIPQGKKTFIVKAGVMRRYGSSNEDQILVRFEDISDQLAAEISIREKNAAILELSTPITKIWDEILVLPMIGTLDAERANKMIEQLLDAISRERARSIIMDGTGITHIDEMVATHIIKATTAVKLLGSQVIMTGVKPEVAMMMVKLGIDLKDIVTRATLQEGVQYALDSRGYMVVSKSSIMSEEQTFQTAAPRQNGQSAKPTIRIVNPYREP</sequence>
<evidence type="ECO:0000256" key="2">
    <source>
        <dbReference type="SAM" id="MobiDB-lite"/>
    </source>
</evidence>
<dbReference type="STRING" id="323259.Mhun_0148"/>
<feature type="compositionally biased region" description="Polar residues" evidence="2">
    <location>
        <begin position="277"/>
        <end position="287"/>
    </location>
</feature>
<dbReference type="PROSITE" id="PS50112">
    <property type="entry name" value="PAS"/>
    <property type="match status" value="1"/>
</dbReference>
<dbReference type="PROSITE" id="PS50801">
    <property type="entry name" value="STAS"/>
    <property type="match status" value="1"/>
</dbReference>
<dbReference type="AlphaFoldDB" id="Q2FPH6"/>
<evidence type="ECO:0000313" key="5">
    <source>
        <dbReference type="EMBL" id="ABD39924.1"/>
    </source>
</evidence>
<dbReference type="InterPro" id="IPR051932">
    <property type="entry name" value="Bact_StressResp_Reg"/>
</dbReference>
<dbReference type="HOGENOM" id="CLU_080905_0_0_2"/>
<dbReference type="InterPro" id="IPR013767">
    <property type="entry name" value="PAS_fold"/>
</dbReference>
<evidence type="ECO:0000259" key="3">
    <source>
        <dbReference type="PROSITE" id="PS50112"/>
    </source>
</evidence>
<dbReference type="Pfam" id="PF00989">
    <property type="entry name" value="PAS"/>
    <property type="match status" value="1"/>
</dbReference>
<dbReference type="InterPro" id="IPR002645">
    <property type="entry name" value="STAS_dom"/>
</dbReference>
<feature type="region of interest" description="Disordered" evidence="2">
    <location>
        <begin position="277"/>
        <end position="299"/>
    </location>
</feature>
<dbReference type="SUPFAM" id="SSF55785">
    <property type="entry name" value="PYP-like sensor domain (PAS domain)"/>
    <property type="match status" value="1"/>
</dbReference>
<dbReference type="InterPro" id="IPR036513">
    <property type="entry name" value="STAS_dom_sf"/>
</dbReference>
<dbReference type="EMBL" id="CP000254">
    <property type="protein sequence ID" value="ABD39924.1"/>
    <property type="molecule type" value="Genomic_DNA"/>
</dbReference>